<reference evidence="2" key="2">
    <citation type="submission" date="2017-10" db="EMBL/GenBank/DDBJ databases">
        <title>Ladona fulva Genome sequencing and assembly.</title>
        <authorList>
            <person name="Murali S."/>
            <person name="Richards S."/>
            <person name="Bandaranaike D."/>
            <person name="Bellair M."/>
            <person name="Blankenburg K."/>
            <person name="Chao H."/>
            <person name="Dinh H."/>
            <person name="Doddapaneni H."/>
            <person name="Dugan-Rocha S."/>
            <person name="Elkadiri S."/>
            <person name="Gnanaolivu R."/>
            <person name="Hernandez B."/>
            <person name="Skinner E."/>
            <person name="Javaid M."/>
            <person name="Lee S."/>
            <person name="Li M."/>
            <person name="Ming W."/>
            <person name="Munidasa M."/>
            <person name="Muniz J."/>
            <person name="Nguyen L."/>
            <person name="Hughes D."/>
            <person name="Osuji N."/>
            <person name="Pu L.-L."/>
            <person name="Puazo M."/>
            <person name="Qu C."/>
            <person name="Quiroz J."/>
            <person name="Raj R."/>
            <person name="Weissenberger G."/>
            <person name="Xin Y."/>
            <person name="Zou X."/>
            <person name="Han Y."/>
            <person name="Worley K."/>
            <person name="Muzny D."/>
            <person name="Gibbs R."/>
        </authorList>
    </citation>
    <scope>NUCLEOTIDE SEQUENCE</scope>
    <source>
        <strain evidence="2">Sampled in the wild</strain>
    </source>
</reference>
<feature type="region of interest" description="Disordered" evidence="1">
    <location>
        <begin position="18"/>
        <end position="42"/>
    </location>
</feature>
<dbReference type="OrthoDB" id="8186615at2759"/>
<sequence>MDEIHNCDDKVEYSIPSISKCTRPRRERKGRSPFPLPRDNPHEWNEKEKMALATALRKYGHLDAEKLQEEVQTKSLRQLQQFVHSALKKYKIHLANEAPQGKSVLKNSLICSKSSFDEWLRNFEEARVNSRDQFSKCLGKSMLFISRFEPHPDPKDCGGVDYAAIYEFLYQAVNGYPLRQMTPETAAVLSEELERIIKRMPGPNREKEREHLSKVRRLVFAEKASERHYGRMVDQSKPSGLIGNLLDVKGSNPLGIPWDLLKRPNQAL</sequence>
<evidence type="ECO:0000313" key="3">
    <source>
        <dbReference type="Proteomes" id="UP000792457"/>
    </source>
</evidence>
<dbReference type="InterPro" id="IPR001005">
    <property type="entry name" value="SANT/Myb"/>
</dbReference>
<dbReference type="GO" id="GO:0009301">
    <property type="term" value="P:snRNA transcription"/>
    <property type="evidence" value="ECO:0007669"/>
    <property type="project" value="InterPro"/>
</dbReference>
<comment type="caution">
    <text evidence="2">The sequence shown here is derived from an EMBL/GenBank/DDBJ whole genome shotgun (WGS) entry which is preliminary data.</text>
</comment>
<protein>
    <submittedName>
        <fullName evidence="2">Uncharacterized protein</fullName>
    </submittedName>
</protein>
<name>A0A8K0NUP0_LADFU</name>
<dbReference type="Proteomes" id="UP000792457">
    <property type="component" value="Unassembled WGS sequence"/>
</dbReference>
<dbReference type="InterPro" id="IPR021281">
    <property type="entry name" value="SNAPC2"/>
</dbReference>
<dbReference type="AlphaFoldDB" id="A0A8K0NUP0"/>
<dbReference type="PANTHER" id="PTHR15132:SF1">
    <property type="entry name" value="SNRNA-ACTIVATING PROTEIN COMPLEX SUBUNIT 2"/>
    <property type="match status" value="1"/>
</dbReference>
<dbReference type="GO" id="GO:0016251">
    <property type="term" value="F:RNA polymerase II general transcription initiation factor activity"/>
    <property type="evidence" value="ECO:0007669"/>
    <property type="project" value="InterPro"/>
</dbReference>
<dbReference type="Gene3D" id="1.10.10.60">
    <property type="entry name" value="Homeodomain-like"/>
    <property type="match status" value="1"/>
</dbReference>
<keyword evidence="3" id="KW-1185">Reference proteome</keyword>
<dbReference type="EMBL" id="KZ308138">
    <property type="protein sequence ID" value="KAG8222591.1"/>
    <property type="molecule type" value="Genomic_DNA"/>
</dbReference>
<evidence type="ECO:0000313" key="2">
    <source>
        <dbReference type="EMBL" id="KAG8222591.1"/>
    </source>
</evidence>
<gene>
    <name evidence="2" type="ORF">J437_LFUL002583</name>
</gene>
<feature type="compositionally biased region" description="Basic residues" evidence="1">
    <location>
        <begin position="22"/>
        <end position="31"/>
    </location>
</feature>
<dbReference type="CDD" id="cd00167">
    <property type="entry name" value="SANT"/>
    <property type="match status" value="1"/>
</dbReference>
<dbReference type="GO" id="GO:0016604">
    <property type="term" value="C:nuclear body"/>
    <property type="evidence" value="ECO:0007669"/>
    <property type="project" value="TreeGrafter"/>
</dbReference>
<accession>A0A8K0NUP0</accession>
<proteinExistence type="predicted"/>
<reference evidence="2" key="1">
    <citation type="submission" date="2013-04" db="EMBL/GenBank/DDBJ databases">
        <authorList>
            <person name="Qu J."/>
            <person name="Murali S.C."/>
            <person name="Bandaranaike D."/>
            <person name="Bellair M."/>
            <person name="Blankenburg K."/>
            <person name="Chao H."/>
            <person name="Dinh H."/>
            <person name="Doddapaneni H."/>
            <person name="Downs B."/>
            <person name="Dugan-Rocha S."/>
            <person name="Elkadiri S."/>
            <person name="Gnanaolivu R.D."/>
            <person name="Hernandez B."/>
            <person name="Javaid M."/>
            <person name="Jayaseelan J.C."/>
            <person name="Lee S."/>
            <person name="Li M."/>
            <person name="Ming W."/>
            <person name="Munidasa M."/>
            <person name="Muniz J."/>
            <person name="Nguyen L."/>
            <person name="Ongeri F."/>
            <person name="Osuji N."/>
            <person name="Pu L.-L."/>
            <person name="Puazo M."/>
            <person name="Qu C."/>
            <person name="Quiroz J."/>
            <person name="Raj R."/>
            <person name="Weissenberger G."/>
            <person name="Xin Y."/>
            <person name="Zou X."/>
            <person name="Han Y."/>
            <person name="Richards S."/>
            <person name="Worley K."/>
            <person name="Muzny D."/>
            <person name="Gibbs R."/>
        </authorList>
    </citation>
    <scope>NUCLEOTIDE SEQUENCE</scope>
    <source>
        <strain evidence="2">Sampled in the wild</strain>
    </source>
</reference>
<organism evidence="2 3">
    <name type="scientific">Ladona fulva</name>
    <name type="common">Scarce chaser dragonfly</name>
    <name type="synonym">Libellula fulva</name>
    <dbReference type="NCBI Taxonomy" id="123851"/>
    <lineage>
        <taxon>Eukaryota</taxon>
        <taxon>Metazoa</taxon>
        <taxon>Ecdysozoa</taxon>
        <taxon>Arthropoda</taxon>
        <taxon>Hexapoda</taxon>
        <taxon>Insecta</taxon>
        <taxon>Pterygota</taxon>
        <taxon>Palaeoptera</taxon>
        <taxon>Odonata</taxon>
        <taxon>Epiprocta</taxon>
        <taxon>Anisoptera</taxon>
        <taxon>Libelluloidea</taxon>
        <taxon>Libellulidae</taxon>
        <taxon>Ladona</taxon>
    </lineage>
</organism>
<dbReference type="PANTHER" id="PTHR15132">
    <property type="entry name" value="SNRNA-ACTIVATING PROTEIN COMPLEX SUBUNIT 2"/>
    <property type="match status" value="1"/>
</dbReference>
<evidence type="ECO:0000256" key="1">
    <source>
        <dbReference type="SAM" id="MobiDB-lite"/>
    </source>
</evidence>